<keyword evidence="2" id="KW-1185">Reference proteome</keyword>
<dbReference type="EMBL" id="NEVH01018382">
    <property type="protein sequence ID" value="PNF23489.1"/>
    <property type="molecule type" value="Genomic_DNA"/>
</dbReference>
<organism evidence="1 2">
    <name type="scientific">Cryptotermes secundus</name>
    <dbReference type="NCBI Taxonomy" id="105785"/>
    <lineage>
        <taxon>Eukaryota</taxon>
        <taxon>Metazoa</taxon>
        <taxon>Ecdysozoa</taxon>
        <taxon>Arthropoda</taxon>
        <taxon>Hexapoda</taxon>
        <taxon>Insecta</taxon>
        <taxon>Pterygota</taxon>
        <taxon>Neoptera</taxon>
        <taxon>Polyneoptera</taxon>
        <taxon>Dictyoptera</taxon>
        <taxon>Blattodea</taxon>
        <taxon>Blattoidea</taxon>
        <taxon>Termitoidae</taxon>
        <taxon>Kalotermitidae</taxon>
        <taxon>Cryptotermitinae</taxon>
        <taxon>Cryptotermes</taxon>
    </lineage>
</organism>
<dbReference type="InParanoid" id="A0A2J7Q4I6"/>
<dbReference type="Proteomes" id="UP000235965">
    <property type="component" value="Unassembled WGS sequence"/>
</dbReference>
<gene>
    <name evidence="1" type="ORF">B7P43_G07714</name>
</gene>
<accession>A0A2J7Q4I6</accession>
<protein>
    <submittedName>
        <fullName evidence="1">Uncharacterized protein</fullName>
    </submittedName>
</protein>
<reference evidence="1 2" key="1">
    <citation type="submission" date="2017-12" db="EMBL/GenBank/DDBJ databases">
        <title>Hemimetabolous genomes reveal molecular basis of termite eusociality.</title>
        <authorList>
            <person name="Harrison M.C."/>
            <person name="Jongepier E."/>
            <person name="Robertson H.M."/>
            <person name="Arning N."/>
            <person name="Bitard-Feildel T."/>
            <person name="Chao H."/>
            <person name="Childers C.P."/>
            <person name="Dinh H."/>
            <person name="Doddapaneni H."/>
            <person name="Dugan S."/>
            <person name="Gowin J."/>
            <person name="Greiner C."/>
            <person name="Han Y."/>
            <person name="Hu H."/>
            <person name="Hughes D.S.T."/>
            <person name="Huylmans A.-K."/>
            <person name="Kemena C."/>
            <person name="Kremer L.P.M."/>
            <person name="Lee S.L."/>
            <person name="Lopez-Ezquerra A."/>
            <person name="Mallet L."/>
            <person name="Monroy-Kuhn J.M."/>
            <person name="Moser A."/>
            <person name="Murali S.C."/>
            <person name="Muzny D.M."/>
            <person name="Otani S."/>
            <person name="Piulachs M.-D."/>
            <person name="Poelchau M."/>
            <person name="Qu J."/>
            <person name="Schaub F."/>
            <person name="Wada-Katsumata A."/>
            <person name="Worley K.C."/>
            <person name="Xie Q."/>
            <person name="Ylla G."/>
            <person name="Poulsen M."/>
            <person name="Gibbs R.A."/>
            <person name="Schal C."/>
            <person name="Richards S."/>
            <person name="Belles X."/>
            <person name="Korb J."/>
            <person name="Bornberg-Bauer E."/>
        </authorList>
    </citation>
    <scope>NUCLEOTIDE SEQUENCE [LARGE SCALE GENOMIC DNA]</scope>
    <source>
        <tissue evidence="1">Whole body</tissue>
    </source>
</reference>
<evidence type="ECO:0000313" key="1">
    <source>
        <dbReference type="EMBL" id="PNF23489.1"/>
    </source>
</evidence>
<proteinExistence type="predicted"/>
<sequence length="129" mass="15546">MITRLIVLNHYNTWQYIAAKFAHHRNNLNWETLTQCRETAHICALFKEYMGEWAWKAIGDRIQRLCYLNRVEHDRKIRSRKPKRHIQKYSFVNSTIQLWNQMPADALGTLSCKSSKFRIWIRNVINKAK</sequence>
<comment type="caution">
    <text evidence="1">The sequence shown here is derived from an EMBL/GenBank/DDBJ whole genome shotgun (WGS) entry which is preliminary data.</text>
</comment>
<name>A0A2J7Q4I6_9NEOP</name>
<dbReference type="AlphaFoldDB" id="A0A2J7Q4I6"/>
<evidence type="ECO:0000313" key="2">
    <source>
        <dbReference type="Proteomes" id="UP000235965"/>
    </source>
</evidence>